<dbReference type="InterPro" id="IPR005821">
    <property type="entry name" value="Ion_trans_dom"/>
</dbReference>
<comment type="subcellular location">
    <subcellularLocation>
        <location evidence="1">Membrane</location>
        <topology evidence="1">Multi-pass membrane protein</topology>
    </subcellularLocation>
</comment>
<proteinExistence type="predicted"/>
<evidence type="ECO:0000256" key="10">
    <source>
        <dbReference type="ARBA" id="ARBA00023136"/>
    </source>
</evidence>
<dbReference type="SMART" id="SM00100">
    <property type="entry name" value="cNMP"/>
    <property type="match status" value="1"/>
</dbReference>
<evidence type="ECO:0000256" key="4">
    <source>
        <dbReference type="ARBA" id="ARBA00022692"/>
    </source>
</evidence>
<keyword evidence="10 13" id="KW-0472">Membrane</keyword>
<evidence type="ECO:0000256" key="5">
    <source>
        <dbReference type="ARBA" id="ARBA00022826"/>
    </source>
</evidence>
<evidence type="ECO:0000313" key="15">
    <source>
        <dbReference type="EMBL" id="MCP8940414.1"/>
    </source>
</evidence>
<protein>
    <submittedName>
        <fullName evidence="15">Cyclic nucleotide-gated ion channel/potassium channel family protein</fullName>
    </submittedName>
</protein>
<dbReference type="Gene3D" id="1.20.120.350">
    <property type="entry name" value="Voltage-gated potassium channels. Chain C"/>
    <property type="match status" value="1"/>
</dbReference>
<reference evidence="15 16" key="1">
    <citation type="submission" date="2022-07" db="EMBL/GenBank/DDBJ databases">
        <authorList>
            <person name="Li W.-J."/>
            <person name="Deng Q.-Q."/>
        </authorList>
    </citation>
    <scope>NUCLEOTIDE SEQUENCE [LARGE SCALE GENOMIC DNA]</scope>
    <source>
        <strain evidence="15 16">SYSU M60028</strain>
    </source>
</reference>
<dbReference type="SUPFAM" id="SSF51206">
    <property type="entry name" value="cAMP-binding domain-like"/>
    <property type="match status" value="1"/>
</dbReference>
<feature type="transmembrane region" description="Helical" evidence="13">
    <location>
        <begin position="167"/>
        <end position="186"/>
    </location>
</feature>
<dbReference type="InterPro" id="IPR027359">
    <property type="entry name" value="Volt_channel_dom_sf"/>
</dbReference>
<dbReference type="PANTHER" id="PTHR11537:SF254">
    <property type="entry name" value="POTASSIUM VOLTAGE-GATED CHANNEL PROTEIN SHAB"/>
    <property type="match status" value="1"/>
</dbReference>
<dbReference type="PROSITE" id="PS00888">
    <property type="entry name" value="CNMP_BINDING_1"/>
    <property type="match status" value="1"/>
</dbReference>
<dbReference type="PRINTS" id="PR00169">
    <property type="entry name" value="KCHANNEL"/>
</dbReference>
<dbReference type="Pfam" id="PF00027">
    <property type="entry name" value="cNMP_binding"/>
    <property type="match status" value="1"/>
</dbReference>
<keyword evidence="4 13" id="KW-0812">Transmembrane</keyword>
<keyword evidence="9" id="KW-0406">Ion transport</keyword>
<dbReference type="InterPro" id="IPR014710">
    <property type="entry name" value="RmlC-like_jellyroll"/>
</dbReference>
<dbReference type="PROSITE" id="PS50042">
    <property type="entry name" value="CNMP_BINDING_3"/>
    <property type="match status" value="1"/>
</dbReference>
<keyword evidence="2" id="KW-0813">Transport</keyword>
<sequence>MNTALHTYRYAARLRHRVYALFETAEPTDRLSRYVHRFLIALVLVSVTATILESVPELEAAHKAVFNGIERLTIAVFSVEYALRLWAAVDYPPYRRMGAWRARLAFARTGPAIIDLLTILPFYLALVAPDIDLRVFVLLRLIRFLKLARYSPGIRSLYEAVYDERRALAACLVILFGLVIGTASVMHMAERAAQPEKFGTIPDAMWWAIVTLATVGYGDAVPVTPLGKVIASLTALMGLVMIALPVGIIATAFAEVIHRREFVVTWGMIARVPLFAALSAEEVAEIMRLLRSQAAERGSIIVRRGDVGHSMYFIASGQVEIELPEGERHVLGDGQFFGEIAVLKNARRTATVRATVRTQLLVLDAADLRALMQKRPDIAENIHRVARERAAKRETVPSDAPLDARDD</sequence>
<keyword evidence="6" id="KW-0851">Voltage-gated channel</keyword>
<dbReference type="InterPro" id="IPR018488">
    <property type="entry name" value="cNMP-bd_CS"/>
</dbReference>
<dbReference type="Proteomes" id="UP001205890">
    <property type="component" value="Unassembled WGS sequence"/>
</dbReference>
<feature type="domain" description="Cyclic nucleotide-binding" evidence="14">
    <location>
        <begin position="274"/>
        <end position="389"/>
    </location>
</feature>
<evidence type="ECO:0000259" key="14">
    <source>
        <dbReference type="PROSITE" id="PS50042"/>
    </source>
</evidence>
<dbReference type="InterPro" id="IPR028325">
    <property type="entry name" value="VG_K_chnl"/>
</dbReference>
<dbReference type="PANTHER" id="PTHR11537">
    <property type="entry name" value="VOLTAGE-GATED POTASSIUM CHANNEL"/>
    <property type="match status" value="1"/>
</dbReference>
<keyword evidence="8 13" id="KW-1133">Transmembrane helix</keyword>
<keyword evidence="16" id="KW-1185">Reference proteome</keyword>
<feature type="transmembrane region" description="Helical" evidence="13">
    <location>
        <begin position="198"/>
        <end position="217"/>
    </location>
</feature>
<dbReference type="Pfam" id="PF00520">
    <property type="entry name" value="Ion_trans"/>
    <property type="match status" value="1"/>
</dbReference>
<evidence type="ECO:0000256" key="9">
    <source>
        <dbReference type="ARBA" id="ARBA00023065"/>
    </source>
</evidence>
<evidence type="ECO:0000256" key="8">
    <source>
        <dbReference type="ARBA" id="ARBA00022989"/>
    </source>
</evidence>
<dbReference type="CDD" id="cd00038">
    <property type="entry name" value="CAP_ED"/>
    <property type="match status" value="1"/>
</dbReference>
<evidence type="ECO:0000313" key="16">
    <source>
        <dbReference type="Proteomes" id="UP001205890"/>
    </source>
</evidence>
<dbReference type="InterPro" id="IPR018490">
    <property type="entry name" value="cNMP-bd_dom_sf"/>
</dbReference>
<gene>
    <name evidence="15" type="ORF">NK718_17960</name>
</gene>
<organism evidence="15 16">
    <name type="scientific">Alsobacter ponti</name>
    <dbReference type="NCBI Taxonomy" id="2962936"/>
    <lineage>
        <taxon>Bacteria</taxon>
        <taxon>Pseudomonadati</taxon>
        <taxon>Pseudomonadota</taxon>
        <taxon>Alphaproteobacteria</taxon>
        <taxon>Hyphomicrobiales</taxon>
        <taxon>Alsobacteraceae</taxon>
        <taxon>Alsobacter</taxon>
    </lineage>
</organism>
<dbReference type="PROSITE" id="PS00889">
    <property type="entry name" value="CNMP_BINDING_2"/>
    <property type="match status" value="1"/>
</dbReference>
<dbReference type="EMBL" id="JANCLU010000021">
    <property type="protein sequence ID" value="MCP8940414.1"/>
    <property type="molecule type" value="Genomic_DNA"/>
</dbReference>
<name>A0ABT1LG49_9HYPH</name>
<evidence type="ECO:0000256" key="1">
    <source>
        <dbReference type="ARBA" id="ARBA00004141"/>
    </source>
</evidence>
<keyword evidence="7" id="KW-0630">Potassium</keyword>
<evidence type="ECO:0000256" key="3">
    <source>
        <dbReference type="ARBA" id="ARBA00022538"/>
    </source>
</evidence>
<evidence type="ECO:0000256" key="7">
    <source>
        <dbReference type="ARBA" id="ARBA00022958"/>
    </source>
</evidence>
<evidence type="ECO:0000256" key="6">
    <source>
        <dbReference type="ARBA" id="ARBA00022882"/>
    </source>
</evidence>
<comment type="caution">
    <text evidence="15">The sequence shown here is derived from an EMBL/GenBank/DDBJ whole genome shotgun (WGS) entry which is preliminary data.</text>
</comment>
<dbReference type="Gene3D" id="2.60.120.10">
    <property type="entry name" value="Jelly Rolls"/>
    <property type="match status" value="1"/>
</dbReference>
<dbReference type="RefSeq" id="WP_254745109.1">
    <property type="nucleotide sequence ID" value="NZ_JANCLU010000021.1"/>
</dbReference>
<feature type="region of interest" description="Disordered" evidence="12">
    <location>
        <begin position="388"/>
        <end position="407"/>
    </location>
</feature>
<dbReference type="SUPFAM" id="SSF81324">
    <property type="entry name" value="Voltage-gated potassium channels"/>
    <property type="match status" value="1"/>
</dbReference>
<accession>A0ABT1LG49</accession>
<evidence type="ECO:0000256" key="13">
    <source>
        <dbReference type="SAM" id="Phobius"/>
    </source>
</evidence>
<dbReference type="Gene3D" id="1.10.287.70">
    <property type="match status" value="1"/>
</dbReference>
<feature type="transmembrane region" description="Helical" evidence="13">
    <location>
        <begin position="112"/>
        <end position="131"/>
    </location>
</feature>
<evidence type="ECO:0000256" key="2">
    <source>
        <dbReference type="ARBA" id="ARBA00022448"/>
    </source>
</evidence>
<evidence type="ECO:0000256" key="11">
    <source>
        <dbReference type="ARBA" id="ARBA00023303"/>
    </source>
</evidence>
<feature type="transmembrane region" description="Helical" evidence="13">
    <location>
        <begin position="34"/>
        <end position="52"/>
    </location>
</feature>
<keyword evidence="11" id="KW-0407">Ion channel</keyword>
<feature type="transmembrane region" description="Helical" evidence="13">
    <location>
        <begin position="229"/>
        <end position="253"/>
    </location>
</feature>
<evidence type="ECO:0000256" key="12">
    <source>
        <dbReference type="SAM" id="MobiDB-lite"/>
    </source>
</evidence>
<dbReference type="InterPro" id="IPR000595">
    <property type="entry name" value="cNMP-bd_dom"/>
</dbReference>
<keyword evidence="3" id="KW-0633">Potassium transport</keyword>
<keyword evidence="5" id="KW-0631">Potassium channel</keyword>